<evidence type="ECO:0000313" key="2">
    <source>
        <dbReference type="Proteomes" id="UP001470230"/>
    </source>
</evidence>
<dbReference type="Proteomes" id="UP001470230">
    <property type="component" value="Unassembled WGS sequence"/>
</dbReference>
<organism evidence="1 2">
    <name type="scientific">Tritrichomonas musculus</name>
    <dbReference type="NCBI Taxonomy" id="1915356"/>
    <lineage>
        <taxon>Eukaryota</taxon>
        <taxon>Metamonada</taxon>
        <taxon>Parabasalia</taxon>
        <taxon>Tritrichomonadida</taxon>
        <taxon>Tritrichomonadidae</taxon>
        <taxon>Tritrichomonas</taxon>
    </lineage>
</organism>
<sequence length="171" mass="19802">MESKVSFEQIRIFFYVPGCFLKSIRISPIAKIKNLMCTDDGLYTYIYNGNIMDSDLTFNDAGISDGKILVAIKKELSQFNNLDFNLVKLSMNKSAEFKLNILSNNETKLEYNRLNDLRNIKVEGSLKLYRKLLRKLYFQSIETNEDQKNNNLEINYEPSSAPCTDAMPILW</sequence>
<reference evidence="1 2" key="1">
    <citation type="submission" date="2024-04" db="EMBL/GenBank/DDBJ databases">
        <title>Tritrichomonas musculus Genome.</title>
        <authorList>
            <person name="Alves-Ferreira E."/>
            <person name="Grigg M."/>
            <person name="Lorenzi H."/>
            <person name="Galac M."/>
        </authorList>
    </citation>
    <scope>NUCLEOTIDE SEQUENCE [LARGE SCALE GENOMIC DNA]</scope>
    <source>
        <strain evidence="1 2">EAF2021</strain>
    </source>
</reference>
<accession>A0ABR2I762</accession>
<comment type="caution">
    <text evidence="1">The sequence shown here is derived from an EMBL/GenBank/DDBJ whole genome shotgun (WGS) entry which is preliminary data.</text>
</comment>
<dbReference type="EMBL" id="JAPFFF010000019">
    <property type="protein sequence ID" value="KAK8858328.1"/>
    <property type="molecule type" value="Genomic_DNA"/>
</dbReference>
<name>A0ABR2I762_9EUKA</name>
<evidence type="ECO:0008006" key="3">
    <source>
        <dbReference type="Google" id="ProtNLM"/>
    </source>
</evidence>
<protein>
    <recommendedName>
        <fullName evidence="3">Ubiquitin-like domain-containing protein</fullName>
    </recommendedName>
</protein>
<keyword evidence="2" id="KW-1185">Reference proteome</keyword>
<proteinExistence type="predicted"/>
<evidence type="ECO:0000313" key="1">
    <source>
        <dbReference type="EMBL" id="KAK8858328.1"/>
    </source>
</evidence>
<gene>
    <name evidence="1" type="ORF">M9Y10_013431</name>
</gene>